<dbReference type="InterPro" id="IPR014756">
    <property type="entry name" value="Ig_E-set"/>
</dbReference>
<dbReference type="PANTHER" id="PTHR12976:SF0">
    <property type="entry name" value="RETINAL ROD RHODOPSIN-SENSITIVE CGMP 3',5'-CYCLIC PHOSPHODIESTERASE SUBUNIT DELTA"/>
    <property type="match status" value="1"/>
</dbReference>
<dbReference type="SUPFAM" id="SSF81296">
    <property type="entry name" value="E set domains"/>
    <property type="match status" value="1"/>
</dbReference>
<reference evidence="3 4" key="1">
    <citation type="journal article" date="2010" name="Nature">
        <title>The Ectocarpus genome and the independent evolution of multicellularity in brown algae.</title>
        <authorList>
            <person name="Cock J.M."/>
            <person name="Sterck L."/>
            <person name="Rouze P."/>
            <person name="Scornet D."/>
            <person name="Allen A.E."/>
            <person name="Amoutzias G."/>
            <person name="Anthouard V."/>
            <person name="Artiguenave F."/>
            <person name="Aury J.M."/>
            <person name="Badger J.H."/>
            <person name="Beszteri B."/>
            <person name="Billiau K."/>
            <person name="Bonnet E."/>
            <person name="Bothwell J.H."/>
            <person name="Bowler C."/>
            <person name="Boyen C."/>
            <person name="Brownlee C."/>
            <person name="Carrano C.J."/>
            <person name="Charrier B."/>
            <person name="Cho G.Y."/>
            <person name="Coelho S.M."/>
            <person name="Collen J."/>
            <person name="Corre E."/>
            <person name="Da Silva C."/>
            <person name="Delage L."/>
            <person name="Delaroque N."/>
            <person name="Dittami S.M."/>
            <person name="Doulbeau S."/>
            <person name="Elias M."/>
            <person name="Farnham G."/>
            <person name="Gachon C.M."/>
            <person name="Gschloessl B."/>
            <person name="Heesch S."/>
            <person name="Jabbari K."/>
            <person name="Jubin C."/>
            <person name="Kawai H."/>
            <person name="Kimura K."/>
            <person name="Kloareg B."/>
            <person name="Kupper F.C."/>
            <person name="Lang D."/>
            <person name="Le Bail A."/>
            <person name="Leblanc C."/>
            <person name="Lerouge P."/>
            <person name="Lohr M."/>
            <person name="Lopez P.J."/>
            <person name="Martens C."/>
            <person name="Maumus F."/>
            <person name="Michel G."/>
            <person name="Miranda-Saavedra D."/>
            <person name="Morales J."/>
            <person name="Moreau H."/>
            <person name="Motomura T."/>
            <person name="Nagasato C."/>
            <person name="Napoli C.A."/>
            <person name="Nelson D.R."/>
            <person name="Nyvall-Collen P."/>
            <person name="Peters A.F."/>
            <person name="Pommier C."/>
            <person name="Potin P."/>
            <person name="Poulain J."/>
            <person name="Quesneville H."/>
            <person name="Read B."/>
            <person name="Rensing S.A."/>
            <person name="Ritter A."/>
            <person name="Rousvoal S."/>
            <person name="Samanta M."/>
            <person name="Samson G."/>
            <person name="Schroeder D.C."/>
            <person name="Segurens B."/>
            <person name="Strittmatter M."/>
            <person name="Tonon T."/>
            <person name="Tregear J.W."/>
            <person name="Valentin K."/>
            <person name="von Dassow P."/>
            <person name="Yamagishi T."/>
            <person name="Van de Peer Y."/>
            <person name="Wincker P."/>
        </authorList>
    </citation>
    <scope>NUCLEOTIDE SEQUENCE [LARGE SCALE GENOMIC DNA]</scope>
    <source>
        <strain evidence="4">Ec32 / CCAP1310/4</strain>
    </source>
</reference>
<evidence type="ECO:0000256" key="1">
    <source>
        <dbReference type="ARBA" id="ARBA00008102"/>
    </source>
</evidence>
<evidence type="ECO:0000313" key="4">
    <source>
        <dbReference type="Proteomes" id="UP000002630"/>
    </source>
</evidence>
<evidence type="ECO:0000313" key="3">
    <source>
        <dbReference type="EMBL" id="CBJ29124.1"/>
    </source>
</evidence>
<dbReference type="GO" id="GO:0005737">
    <property type="term" value="C:cytoplasm"/>
    <property type="evidence" value="ECO:0007669"/>
    <property type="project" value="TreeGrafter"/>
</dbReference>
<dbReference type="Pfam" id="PF05351">
    <property type="entry name" value="GMP_PDE_delta"/>
    <property type="match status" value="1"/>
</dbReference>
<sequence>MDMRDADTARLLWESGEWGKDMYHHELKATVPRRILECSAVSREINFTSQEEIRQFRLEQRVFLAGACIEEWFFDFGFVIPGSTNSWQQTIESAGEDRMLAAEDLSGRMTIETTFLDGRTMLFKTLVRIFYE</sequence>
<feature type="domain" description="GMP phosphodiesterase delta subunit" evidence="2">
    <location>
        <begin position="1"/>
        <end position="131"/>
    </location>
</feature>
<protein>
    <recommendedName>
        <fullName evidence="2">GMP phosphodiesterase delta subunit domain-containing protein</fullName>
    </recommendedName>
</protein>
<dbReference type="eggNOG" id="KOG4038">
    <property type="taxonomic scope" value="Eukaryota"/>
</dbReference>
<dbReference type="PANTHER" id="PTHR12976">
    <property type="entry name" value="RETINAL ROD RHODOPSIN-SENSITIVE CGMP 3',5'-CYCLIC PHOSPHODIESTERASE DELTA-SUBUNIT"/>
    <property type="match status" value="1"/>
</dbReference>
<name>D7FJM2_ECTSI</name>
<keyword evidence="4" id="KW-1185">Reference proteome</keyword>
<organism evidence="3 4">
    <name type="scientific">Ectocarpus siliculosus</name>
    <name type="common">Brown alga</name>
    <name type="synonym">Conferva siliculosa</name>
    <dbReference type="NCBI Taxonomy" id="2880"/>
    <lineage>
        <taxon>Eukaryota</taxon>
        <taxon>Sar</taxon>
        <taxon>Stramenopiles</taxon>
        <taxon>Ochrophyta</taxon>
        <taxon>PX clade</taxon>
        <taxon>Phaeophyceae</taxon>
        <taxon>Ectocarpales</taxon>
        <taxon>Ectocarpaceae</taxon>
        <taxon>Ectocarpus</taxon>
    </lineage>
</organism>
<dbReference type="EMBL" id="FN649760">
    <property type="protein sequence ID" value="CBJ29124.1"/>
    <property type="molecule type" value="Genomic_DNA"/>
</dbReference>
<proteinExistence type="inferred from homology"/>
<dbReference type="AlphaFoldDB" id="D7FJM2"/>
<evidence type="ECO:0000259" key="2">
    <source>
        <dbReference type="Pfam" id="PF05351"/>
    </source>
</evidence>
<dbReference type="OrthoDB" id="10248777at2759"/>
<dbReference type="STRING" id="2880.D7FJM2"/>
<comment type="similarity">
    <text evidence="1">Belongs to the PDE6D/unc-119 family.</text>
</comment>
<dbReference type="Gene3D" id="2.70.50.40">
    <property type="entry name" value="GMP phosphodiesterase, delta subunit"/>
    <property type="match status" value="1"/>
</dbReference>
<dbReference type="InterPro" id="IPR037036">
    <property type="entry name" value="PDED_dom_sf"/>
</dbReference>
<dbReference type="Proteomes" id="UP000002630">
    <property type="component" value="Unassembled WGS sequence"/>
</dbReference>
<dbReference type="InterPro" id="IPR008015">
    <property type="entry name" value="PDED_dom"/>
</dbReference>
<gene>
    <name evidence="3" type="ORF">Esi_0135_0014</name>
</gene>
<dbReference type="InParanoid" id="D7FJM2"/>
<accession>D7FJM2</accession>